<dbReference type="GO" id="GO:0046872">
    <property type="term" value="F:metal ion binding"/>
    <property type="evidence" value="ECO:0007669"/>
    <property type="project" value="UniProtKB-KW"/>
</dbReference>
<dbReference type="GO" id="GO:0004035">
    <property type="term" value="F:alkaline phosphatase activity"/>
    <property type="evidence" value="ECO:0007669"/>
    <property type="project" value="UniProtKB-EC"/>
</dbReference>
<dbReference type="CDD" id="cd16012">
    <property type="entry name" value="ALP"/>
    <property type="match status" value="1"/>
</dbReference>
<evidence type="ECO:0000256" key="8">
    <source>
        <dbReference type="PIRSR" id="PIRSR601952-1"/>
    </source>
</evidence>
<evidence type="ECO:0000256" key="10">
    <source>
        <dbReference type="RuleBase" id="RU003946"/>
    </source>
</evidence>
<dbReference type="Pfam" id="PF00245">
    <property type="entry name" value="Alk_phosphatase"/>
    <property type="match status" value="1"/>
</dbReference>
<evidence type="ECO:0000256" key="2">
    <source>
        <dbReference type="ARBA" id="ARBA00012647"/>
    </source>
</evidence>
<evidence type="ECO:0000256" key="4">
    <source>
        <dbReference type="ARBA" id="ARBA00022723"/>
    </source>
</evidence>
<reference evidence="14" key="1">
    <citation type="submission" date="2020-04" db="EMBL/GenBank/DDBJ databases">
        <authorList>
            <person name="Alioto T."/>
            <person name="Alioto T."/>
            <person name="Gomez Garrido J."/>
        </authorList>
    </citation>
    <scope>NUCLEOTIDE SEQUENCE</scope>
    <source>
        <strain evidence="14">A484AB</strain>
    </source>
</reference>
<feature type="binding site" evidence="9">
    <location>
        <position position="343"/>
    </location>
    <ligand>
        <name>Mg(2+)</name>
        <dbReference type="ChEBI" id="CHEBI:18420"/>
    </ligand>
</feature>
<evidence type="ECO:0000256" key="3">
    <source>
        <dbReference type="ARBA" id="ARBA00022553"/>
    </source>
</evidence>
<dbReference type="OrthoDB" id="5818554at2759"/>
<evidence type="ECO:0000256" key="6">
    <source>
        <dbReference type="ARBA" id="ARBA00022833"/>
    </source>
</evidence>
<evidence type="ECO:0000256" key="11">
    <source>
        <dbReference type="RuleBase" id="RU003947"/>
    </source>
</evidence>
<keyword evidence="6 9" id="KW-0862">Zinc</keyword>
<keyword evidence="5 11" id="KW-0378">Hydrolase</keyword>
<dbReference type="InterPro" id="IPR017850">
    <property type="entry name" value="Alkaline_phosphatase_core_sf"/>
</dbReference>
<feature type="binding site" evidence="9">
    <location>
        <position position="74"/>
    </location>
    <ligand>
        <name>Zn(2+)</name>
        <dbReference type="ChEBI" id="CHEBI:29105"/>
        <label>2</label>
    </ligand>
</feature>
<keyword evidence="3" id="KW-0597">Phosphoprotein</keyword>
<dbReference type="SUPFAM" id="SSF53649">
    <property type="entry name" value="Alkaline phosphatase-like"/>
    <property type="match status" value="1"/>
</dbReference>
<dbReference type="Proteomes" id="UP001152795">
    <property type="component" value="Unassembled WGS sequence"/>
</dbReference>
<dbReference type="EMBL" id="CACRXK020005670">
    <property type="protein sequence ID" value="CAB4006998.1"/>
    <property type="molecule type" value="Genomic_DNA"/>
</dbReference>
<keyword evidence="7 9" id="KW-0460">Magnesium</keyword>
<comment type="cofactor">
    <cofactor evidence="9">
        <name>Mg(2+)</name>
        <dbReference type="ChEBI" id="CHEBI:18420"/>
    </cofactor>
    <text evidence="9">Binds 1 Mg(2+) ion.</text>
</comment>
<proteinExistence type="inferred from homology"/>
<accession>A0A7D9ECA9</accession>
<feature type="region of interest" description="Disordered" evidence="12">
    <location>
        <begin position="517"/>
        <end position="543"/>
    </location>
</feature>
<comment type="similarity">
    <text evidence="1 10">Belongs to the alkaline phosphatase family.</text>
</comment>
<keyword evidence="15" id="KW-1185">Reference proteome</keyword>
<feature type="binding site" evidence="9">
    <location>
        <position position="187"/>
    </location>
    <ligand>
        <name>Mg(2+)</name>
        <dbReference type="ChEBI" id="CHEBI:18420"/>
    </ligand>
</feature>
<dbReference type="PANTHER" id="PTHR11596:SF5">
    <property type="entry name" value="ALKALINE PHOSPHATASE"/>
    <property type="match status" value="1"/>
</dbReference>
<dbReference type="EC" id="3.1.3.1" evidence="2 11"/>
<gene>
    <name evidence="14" type="ORF">PACLA_8A034026</name>
</gene>
<dbReference type="Gene3D" id="3.40.720.10">
    <property type="entry name" value="Alkaline Phosphatase, subunit A"/>
    <property type="match status" value="1"/>
</dbReference>
<evidence type="ECO:0000313" key="15">
    <source>
        <dbReference type="Proteomes" id="UP001152795"/>
    </source>
</evidence>
<keyword evidence="4 9" id="KW-0479">Metal-binding</keyword>
<comment type="catalytic activity">
    <reaction evidence="11">
        <text>a phosphate monoester + H2O = an alcohol + phosphate</text>
        <dbReference type="Rhea" id="RHEA:15017"/>
        <dbReference type="ChEBI" id="CHEBI:15377"/>
        <dbReference type="ChEBI" id="CHEBI:30879"/>
        <dbReference type="ChEBI" id="CHEBI:43474"/>
        <dbReference type="ChEBI" id="CHEBI:67140"/>
        <dbReference type="EC" id="3.1.3.1"/>
    </reaction>
</comment>
<protein>
    <recommendedName>
        <fullName evidence="2 11">Alkaline phosphatase</fullName>
        <ecNumber evidence="2 11">3.1.3.1</ecNumber>
    </recommendedName>
</protein>
<evidence type="ECO:0000256" key="12">
    <source>
        <dbReference type="SAM" id="MobiDB-lite"/>
    </source>
</evidence>
<evidence type="ECO:0000256" key="7">
    <source>
        <dbReference type="ARBA" id="ARBA00022842"/>
    </source>
</evidence>
<dbReference type="AlphaFoldDB" id="A0A7D9ECA9"/>
<dbReference type="InterPro" id="IPR018299">
    <property type="entry name" value="Alkaline_phosphatase_AS"/>
</dbReference>
<dbReference type="InterPro" id="IPR001952">
    <property type="entry name" value="Alkaline_phosphatase"/>
</dbReference>
<feature type="binding site" evidence="9">
    <location>
        <position position="353"/>
    </location>
    <ligand>
        <name>Zn(2+)</name>
        <dbReference type="ChEBI" id="CHEBI:29105"/>
        <label>1</label>
    </ligand>
</feature>
<evidence type="ECO:0000256" key="5">
    <source>
        <dbReference type="ARBA" id="ARBA00022801"/>
    </source>
</evidence>
<organism evidence="14 15">
    <name type="scientific">Paramuricea clavata</name>
    <name type="common">Red gorgonian</name>
    <name type="synonym">Violescent sea-whip</name>
    <dbReference type="NCBI Taxonomy" id="317549"/>
    <lineage>
        <taxon>Eukaryota</taxon>
        <taxon>Metazoa</taxon>
        <taxon>Cnidaria</taxon>
        <taxon>Anthozoa</taxon>
        <taxon>Octocorallia</taxon>
        <taxon>Malacalcyonacea</taxon>
        <taxon>Plexauridae</taxon>
        <taxon>Paramuricea</taxon>
    </lineage>
</organism>
<dbReference type="SMART" id="SM00098">
    <property type="entry name" value="alkPPc"/>
    <property type="match status" value="1"/>
</dbReference>
<evidence type="ECO:0000256" key="1">
    <source>
        <dbReference type="ARBA" id="ARBA00005984"/>
    </source>
</evidence>
<comment type="cofactor">
    <cofactor evidence="9">
        <name>Zn(2+)</name>
        <dbReference type="ChEBI" id="CHEBI:29105"/>
    </cofactor>
    <text evidence="9">Binds 2 Zn(2+) ions.</text>
</comment>
<evidence type="ECO:0000256" key="9">
    <source>
        <dbReference type="PIRSR" id="PIRSR601952-2"/>
    </source>
</evidence>
<feature type="compositionally biased region" description="Basic residues" evidence="12">
    <location>
        <begin position="523"/>
        <end position="543"/>
    </location>
</feature>
<feature type="binding site" evidence="9">
    <location>
        <position position="74"/>
    </location>
    <ligand>
        <name>Mg(2+)</name>
        <dbReference type="ChEBI" id="CHEBI:18420"/>
    </ligand>
</feature>
<feature type="binding site" evidence="9">
    <location>
        <position position="394"/>
    </location>
    <ligand>
        <name>Zn(2+)</name>
        <dbReference type="ChEBI" id="CHEBI:29105"/>
        <label>2</label>
    </ligand>
</feature>
<feature type="chain" id="PRO_5043579721" description="Alkaline phosphatase" evidence="13">
    <location>
        <begin position="17"/>
        <end position="543"/>
    </location>
</feature>
<keyword evidence="13" id="KW-0732">Signal</keyword>
<dbReference type="PRINTS" id="PR00113">
    <property type="entry name" value="ALKPHPHTASE"/>
</dbReference>
<evidence type="ECO:0000313" key="14">
    <source>
        <dbReference type="EMBL" id="CAB4006998.1"/>
    </source>
</evidence>
<feature type="binding site" evidence="9">
    <location>
        <position position="185"/>
    </location>
    <ligand>
        <name>Mg(2+)</name>
        <dbReference type="ChEBI" id="CHEBI:18420"/>
    </ligand>
</feature>
<dbReference type="PANTHER" id="PTHR11596">
    <property type="entry name" value="ALKALINE PHOSPHATASE"/>
    <property type="match status" value="1"/>
</dbReference>
<evidence type="ECO:0000256" key="13">
    <source>
        <dbReference type="SAM" id="SignalP"/>
    </source>
</evidence>
<feature type="binding site" evidence="9">
    <location>
        <position position="395"/>
    </location>
    <ligand>
        <name>Zn(2+)</name>
        <dbReference type="ChEBI" id="CHEBI:29105"/>
        <label>2</label>
    </ligand>
</feature>
<feature type="active site" description="Phosphoserine intermediate" evidence="8">
    <location>
        <position position="124"/>
    </location>
</feature>
<feature type="binding site" evidence="9">
    <location>
        <position position="469"/>
    </location>
    <ligand>
        <name>Zn(2+)</name>
        <dbReference type="ChEBI" id="CHEBI:29105"/>
        <label>2</label>
    </ligand>
</feature>
<sequence length="543" mass="60391">MALSLALLLVTIKCLGISCAPAIYTRSWPHDFDHIEENQANNQWFKDGVDLTRINLNLQTNDNHAKNVILFLGDGMGISTTTAARIFEGQSRNEGGEENVLSWEKFPYTALSKTYNVDAQVPDSAGTATAFATGVKTDKGILGLNENAEFENCESAKGNEVLSILTYAERIGMSTGIVTDTRVTHATPAAFYSHTPSRNWENDQAAKGDCKDISLQLINYPYGNGLKVILGGGLQSFLKCGSTTPDGNVINNTKCRMDGQDLTQVWRRDKFERSSYVWNRTQLNDIDPESVDHLLGLFNEDGMTFVIEREEKNRTFEPTLEEMVEKALQILKKNEKGFFLLVEGTLLLQNSTDEPYNRSKFVDMLDLTVEFANAVKKAKQLTNDEDTLMIVTADHSHSFVLYGSPVRNNPILGFQKTIPPDGKPALSLAYSDGPGGLKPNTERANLTGVNYNATDFNQQALIWTYSESHGGEDVGIYAIGPQAHLFHGVVEQNYIFHVMDYALCLTPSKWNLSCERAPDERRSGRRRGGRTHGGRKRLGGKYY</sequence>
<comment type="caution">
    <text evidence="14">The sequence shown here is derived from an EMBL/GenBank/DDBJ whole genome shotgun (WGS) entry which is preliminary data.</text>
</comment>
<name>A0A7D9ECA9_PARCT</name>
<feature type="signal peptide" evidence="13">
    <location>
        <begin position="1"/>
        <end position="16"/>
    </location>
</feature>
<dbReference type="PROSITE" id="PS00123">
    <property type="entry name" value="ALKALINE_PHOSPHATASE"/>
    <property type="match status" value="1"/>
</dbReference>